<proteinExistence type="predicted"/>
<keyword evidence="1" id="KW-1133">Transmembrane helix</keyword>
<dbReference type="EMBL" id="BLAB01000001">
    <property type="protein sequence ID" value="GER92600.1"/>
    <property type="molecule type" value="Genomic_DNA"/>
</dbReference>
<protein>
    <submittedName>
        <fullName evidence="2">Uncharacterized protein</fullName>
    </submittedName>
</protein>
<evidence type="ECO:0000256" key="1">
    <source>
        <dbReference type="SAM" id="Phobius"/>
    </source>
</evidence>
<gene>
    <name evidence="2" type="ORF">A45J_0318</name>
</gene>
<evidence type="ECO:0000313" key="2">
    <source>
        <dbReference type="EMBL" id="GER92600.1"/>
    </source>
</evidence>
<dbReference type="AlphaFoldDB" id="A0A5J4L194"/>
<name>A0A5J4L194_9ZZZZ</name>
<keyword evidence="1" id="KW-0812">Transmembrane</keyword>
<accession>A0A5J4L194</accession>
<reference evidence="2" key="1">
    <citation type="submission" date="2019-10" db="EMBL/GenBank/DDBJ databases">
        <title>Metagenomic sequencing of thiosulfate-disproportionating enrichment culture.</title>
        <authorList>
            <person name="Umezawa K."/>
            <person name="Kojima H."/>
            <person name="Fukui M."/>
        </authorList>
    </citation>
    <scope>NUCLEOTIDE SEQUENCE</scope>
    <source>
        <strain evidence="2">45J</strain>
    </source>
</reference>
<keyword evidence="1" id="KW-0472">Membrane</keyword>
<sequence>MFPTPPREVSEGTQVPSLIFLFSLYYLRNILTIIAINEPMELVGVAIIR</sequence>
<organism evidence="2">
    <name type="scientific">hot springs metagenome</name>
    <dbReference type="NCBI Taxonomy" id="433727"/>
    <lineage>
        <taxon>unclassified sequences</taxon>
        <taxon>metagenomes</taxon>
        <taxon>ecological metagenomes</taxon>
    </lineage>
</organism>
<feature type="transmembrane region" description="Helical" evidence="1">
    <location>
        <begin position="15"/>
        <end position="36"/>
    </location>
</feature>
<comment type="caution">
    <text evidence="2">The sequence shown here is derived from an EMBL/GenBank/DDBJ whole genome shotgun (WGS) entry which is preliminary data.</text>
</comment>